<accession>A0ABS5BT32</accession>
<sequence>MLVPVPAAPPALVAPFDRQHVFVALLPALTRRAEDAFRAIRSAHDREDAVAEVVARAWEGFLALPHPHGADPGALADTAVRAVRAQLLAPAL</sequence>
<organism evidence="1 2">
    <name type="scientific">Gemmata palustris</name>
    <dbReference type="NCBI Taxonomy" id="2822762"/>
    <lineage>
        <taxon>Bacteria</taxon>
        <taxon>Pseudomonadati</taxon>
        <taxon>Planctomycetota</taxon>
        <taxon>Planctomycetia</taxon>
        <taxon>Gemmatales</taxon>
        <taxon>Gemmataceae</taxon>
        <taxon>Gemmata</taxon>
    </lineage>
</organism>
<gene>
    <name evidence="1" type="ORF">J8F10_16530</name>
</gene>
<protein>
    <recommendedName>
        <fullName evidence="3">RNA polymerase sigma-70 region 2 domain-containing protein</fullName>
    </recommendedName>
</protein>
<dbReference type="EMBL" id="JAGKQQ010000001">
    <property type="protein sequence ID" value="MBP3956879.1"/>
    <property type="molecule type" value="Genomic_DNA"/>
</dbReference>
<dbReference type="RefSeq" id="WP_210655419.1">
    <property type="nucleotide sequence ID" value="NZ_JAGKQQ010000001.1"/>
</dbReference>
<evidence type="ECO:0008006" key="3">
    <source>
        <dbReference type="Google" id="ProtNLM"/>
    </source>
</evidence>
<dbReference type="Proteomes" id="UP000676565">
    <property type="component" value="Unassembled WGS sequence"/>
</dbReference>
<keyword evidence="2" id="KW-1185">Reference proteome</keyword>
<evidence type="ECO:0000313" key="2">
    <source>
        <dbReference type="Proteomes" id="UP000676565"/>
    </source>
</evidence>
<proteinExistence type="predicted"/>
<reference evidence="1 2" key="1">
    <citation type="submission" date="2021-04" db="EMBL/GenBank/DDBJ databases">
        <authorList>
            <person name="Ivanova A."/>
        </authorList>
    </citation>
    <scope>NUCLEOTIDE SEQUENCE [LARGE SCALE GENOMIC DNA]</scope>
    <source>
        <strain evidence="1 2">G18</strain>
    </source>
</reference>
<evidence type="ECO:0000313" key="1">
    <source>
        <dbReference type="EMBL" id="MBP3956879.1"/>
    </source>
</evidence>
<comment type="caution">
    <text evidence="1">The sequence shown here is derived from an EMBL/GenBank/DDBJ whole genome shotgun (WGS) entry which is preliminary data.</text>
</comment>
<name>A0ABS5BT32_9BACT</name>